<feature type="region of interest" description="Disordered" evidence="1">
    <location>
        <begin position="467"/>
        <end position="500"/>
    </location>
</feature>
<dbReference type="OrthoDB" id="3066419at2759"/>
<feature type="compositionally biased region" description="Basic and acidic residues" evidence="1">
    <location>
        <begin position="349"/>
        <end position="363"/>
    </location>
</feature>
<feature type="compositionally biased region" description="Basic and acidic residues" evidence="1">
    <location>
        <begin position="471"/>
        <end position="500"/>
    </location>
</feature>
<dbReference type="EMBL" id="NHYE01005084">
    <property type="protein sequence ID" value="PPQ77447.1"/>
    <property type="molecule type" value="Genomic_DNA"/>
</dbReference>
<comment type="caution">
    <text evidence="2">The sequence shown here is derived from an EMBL/GenBank/DDBJ whole genome shotgun (WGS) entry which is preliminary data.</text>
</comment>
<dbReference type="AlphaFoldDB" id="A0A409WG26"/>
<feature type="region of interest" description="Disordered" evidence="1">
    <location>
        <begin position="346"/>
        <end position="373"/>
    </location>
</feature>
<feature type="region of interest" description="Disordered" evidence="1">
    <location>
        <begin position="583"/>
        <end position="602"/>
    </location>
</feature>
<accession>A0A409WG26</accession>
<dbReference type="Proteomes" id="UP000284706">
    <property type="component" value="Unassembled WGS sequence"/>
</dbReference>
<proteinExistence type="predicted"/>
<protein>
    <submittedName>
        <fullName evidence="2">Uncharacterized protein</fullName>
    </submittedName>
</protein>
<sequence length="652" mass="73127">MEGKATRSPWILHVQTAATLIPTRGTGTPVGQRGRLSVPPDHVRGETFYLPAFKVRSRRIVNIDVQIWKIWSPNSITHPFYPGLRDPSIDLEKDLPADRRRCDGHLGCFDPTVSPQYYDLERPWLGFIQKSVDESRPEDISLLKEWQPYRAPNLGTIRPTYVKLLQERANGLRKRFDKWESLAKSHPEVWENRPSCPKNSDFEELRLPLSFDKAVDLLTKTQRAIKYVCDWYKYKNSVLAEDKNKAKALNLVEGTDETLMGSWLNGCDETGRDRVFSYDPLYYSFTSNTYAAGLVANINPFDLAVNLDKGDRLIVSDVVKDFASLPAQGGTTPMFADRVRSSPVVQGYDGEKYDGEKYEDPRSKPPSLSPANPVGLPHERFIIARDPADTIVQGLEIVVQNGGCLIPTLTVLTIHDLSHAAAPPSDTEVGPRLTNVVDETLLDPPIPSIVNEKFLVLGFLGGGLPRRRRSLSPEERDRSSQERVEVQRLDKGKGRAQSKEFLVRENASNVEEEPKRMDVDGGSYYDEEEAREVEDIEIAAKARSLEELTSKDVLPLMNRPGVSAQNNVVPPSRRGGRVAYLRSQRLQGSDQSPRSDLNPTRTKSKRVRFKIILIARPGCVQTGGIVTVIFSFVHISSVGQTANPIFVPITLY</sequence>
<gene>
    <name evidence="2" type="ORF">CVT26_005809</name>
</gene>
<reference evidence="2 3" key="1">
    <citation type="journal article" date="2018" name="Evol. Lett.">
        <title>Horizontal gene cluster transfer increased hallucinogenic mushroom diversity.</title>
        <authorList>
            <person name="Reynolds H.T."/>
            <person name="Vijayakumar V."/>
            <person name="Gluck-Thaler E."/>
            <person name="Korotkin H.B."/>
            <person name="Matheny P.B."/>
            <person name="Slot J.C."/>
        </authorList>
    </citation>
    <scope>NUCLEOTIDE SEQUENCE [LARGE SCALE GENOMIC DNA]</scope>
    <source>
        <strain evidence="2 3">SRW20</strain>
    </source>
</reference>
<dbReference type="InParanoid" id="A0A409WG26"/>
<keyword evidence="3" id="KW-1185">Reference proteome</keyword>
<name>A0A409WG26_9AGAR</name>
<evidence type="ECO:0000256" key="1">
    <source>
        <dbReference type="SAM" id="MobiDB-lite"/>
    </source>
</evidence>
<feature type="compositionally biased region" description="Polar residues" evidence="1">
    <location>
        <begin position="584"/>
        <end position="601"/>
    </location>
</feature>
<evidence type="ECO:0000313" key="2">
    <source>
        <dbReference type="EMBL" id="PPQ77447.1"/>
    </source>
</evidence>
<organism evidence="2 3">
    <name type="scientific">Gymnopilus dilepis</name>
    <dbReference type="NCBI Taxonomy" id="231916"/>
    <lineage>
        <taxon>Eukaryota</taxon>
        <taxon>Fungi</taxon>
        <taxon>Dikarya</taxon>
        <taxon>Basidiomycota</taxon>
        <taxon>Agaricomycotina</taxon>
        <taxon>Agaricomycetes</taxon>
        <taxon>Agaricomycetidae</taxon>
        <taxon>Agaricales</taxon>
        <taxon>Agaricineae</taxon>
        <taxon>Hymenogastraceae</taxon>
        <taxon>Gymnopilus</taxon>
    </lineage>
</organism>
<evidence type="ECO:0000313" key="3">
    <source>
        <dbReference type="Proteomes" id="UP000284706"/>
    </source>
</evidence>